<evidence type="ECO:0000313" key="3">
    <source>
        <dbReference type="Proteomes" id="UP001189429"/>
    </source>
</evidence>
<evidence type="ECO:0000313" key="2">
    <source>
        <dbReference type="EMBL" id="CAK0792505.1"/>
    </source>
</evidence>
<feature type="region of interest" description="Disordered" evidence="1">
    <location>
        <begin position="75"/>
        <end position="141"/>
    </location>
</feature>
<gene>
    <name evidence="2" type="ORF">PCOR1329_LOCUS3069</name>
</gene>
<evidence type="ECO:0000256" key="1">
    <source>
        <dbReference type="SAM" id="MobiDB-lite"/>
    </source>
</evidence>
<protein>
    <submittedName>
        <fullName evidence="2">Uncharacterized protein</fullName>
    </submittedName>
</protein>
<comment type="caution">
    <text evidence="2">The sequence shown here is derived from an EMBL/GenBank/DDBJ whole genome shotgun (WGS) entry which is preliminary data.</text>
</comment>
<sequence length="256" mass="27801">MSLEVCRVVASALRRSLLNAKNHLRCWAPTSLAMAMEPLFLSLFLSAGHLTKLEGVVNASLVLARSSQHLPTLIPGRGANETCRAAPGSPGAHRPCSPPMGSRALSAHSAAEHGGGGGRTPKGTSGRRGPRGLRAARGLQTEAVKQRRLKLMADSQVWKQWAQHREAPDLQTQLPPARPTAIRLRPTSNKGFRAKVRAGIKWQKEMADLLNGYLDNIAGAFKERTPTVLCGRWRRRRSANPALADPRCKRGDGRRG</sequence>
<organism evidence="2 3">
    <name type="scientific">Prorocentrum cordatum</name>
    <dbReference type="NCBI Taxonomy" id="2364126"/>
    <lineage>
        <taxon>Eukaryota</taxon>
        <taxon>Sar</taxon>
        <taxon>Alveolata</taxon>
        <taxon>Dinophyceae</taxon>
        <taxon>Prorocentrales</taxon>
        <taxon>Prorocentraceae</taxon>
        <taxon>Prorocentrum</taxon>
    </lineage>
</organism>
<accession>A0ABN9PLF0</accession>
<dbReference type="Proteomes" id="UP001189429">
    <property type="component" value="Unassembled WGS sequence"/>
</dbReference>
<proteinExistence type="predicted"/>
<keyword evidence="3" id="KW-1185">Reference proteome</keyword>
<dbReference type="EMBL" id="CAUYUJ010000780">
    <property type="protein sequence ID" value="CAK0792505.1"/>
    <property type="molecule type" value="Genomic_DNA"/>
</dbReference>
<reference evidence="2" key="1">
    <citation type="submission" date="2023-10" db="EMBL/GenBank/DDBJ databases">
        <authorList>
            <person name="Chen Y."/>
            <person name="Shah S."/>
            <person name="Dougan E. K."/>
            <person name="Thang M."/>
            <person name="Chan C."/>
        </authorList>
    </citation>
    <scope>NUCLEOTIDE SEQUENCE [LARGE SCALE GENOMIC DNA]</scope>
</reference>
<name>A0ABN9PLF0_9DINO</name>